<protein>
    <submittedName>
        <fullName evidence="7">TSA: Wollemia nobilis Ref_Wollemi_Transcript_23_1742 transcribed RNA sequence</fullName>
    </submittedName>
</protein>
<evidence type="ECO:0000256" key="2">
    <source>
        <dbReference type="ARBA" id="ARBA00022771"/>
    </source>
</evidence>
<dbReference type="GO" id="GO:0006355">
    <property type="term" value="P:regulation of DNA-templated transcription"/>
    <property type="evidence" value="ECO:0007669"/>
    <property type="project" value="InterPro"/>
</dbReference>
<proteinExistence type="predicted"/>
<evidence type="ECO:0000256" key="1">
    <source>
        <dbReference type="ARBA" id="ARBA00022723"/>
    </source>
</evidence>
<feature type="compositionally biased region" description="Low complexity" evidence="5">
    <location>
        <begin position="237"/>
        <end position="248"/>
    </location>
</feature>
<evidence type="ECO:0000313" key="7">
    <source>
        <dbReference type="EMBL" id="JAG89600.1"/>
    </source>
</evidence>
<dbReference type="InterPro" id="IPR052138">
    <property type="entry name" value="GATA_ZnFinger_Domain"/>
</dbReference>
<dbReference type="SUPFAM" id="SSF57716">
    <property type="entry name" value="Glucocorticoid receptor-like (DNA-binding domain)"/>
    <property type="match status" value="1"/>
</dbReference>
<dbReference type="InterPro" id="IPR013088">
    <property type="entry name" value="Znf_NHR/GATA"/>
</dbReference>
<feature type="compositionally biased region" description="Polar residues" evidence="5">
    <location>
        <begin position="254"/>
        <end position="264"/>
    </location>
</feature>
<accession>A0A0C9QY08</accession>
<reference evidence="7" key="1">
    <citation type="submission" date="2015-02" db="EMBL/GenBank/DDBJ databases">
        <title>A transcriptome of Wollemia nobilis - a relic of Gondwana.</title>
        <authorList>
            <person name="Chia J.Y."/>
            <person name="Leong Y.S."/>
            <person name="Abdul Karim S."/>
            <person name="Wan Azmi N."/>
            <person name="Hercus R."/>
            <person name="Croft L."/>
        </authorList>
    </citation>
    <scope>NUCLEOTIDE SEQUENCE</scope>
    <source>
        <strain evidence="7">MaeBrown</strain>
        <tissue evidence="7">Leaf</tissue>
    </source>
</reference>
<feature type="region of interest" description="Disordered" evidence="5">
    <location>
        <begin position="233"/>
        <end position="292"/>
    </location>
</feature>
<dbReference type="GO" id="GO:0008270">
    <property type="term" value="F:zinc ion binding"/>
    <property type="evidence" value="ECO:0007669"/>
    <property type="project" value="UniProtKB-KW"/>
</dbReference>
<dbReference type="PROSITE" id="PS50114">
    <property type="entry name" value="GATA_ZN_FINGER_2"/>
    <property type="match status" value="1"/>
</dbReference>
<feature type="domain" description="GATA-type" evidence="6">
    <location>
        <begin position="198"/>
        <end position="230"/>
    </location>
</feature>
<dbReference type="Gene3D" id="3.30.50.10">
    <property type="entry name" value="Erythroid Transcription Factor GATA-1, subunit A"/>
    <property type="match status" value="1"/>
</dbReference>
<name>A0A0C9QY08_9CONI</name>
<sequence>MLQGAAYCSRPVYGHSHYKKFWLKKIETEDEQARLSSPEHDSSESFGGGIYWGGKRSTDVNFSSNDVNFSQLEMRSTNRPNVGVPAFRSGRQMFHSFPEESHSRIWDCALSIGMQTPSKEAEEEEKEYSVVRNFEKEEGVRNFHKEDDEKNGGGLHKLRVQSLKRLLHSDSDPQVCLGGNRQDERSAETEFSDGTVIRMCSDCKTDKTPLWRNGPNGPKSLCNACGIRYKKIGKRGGSNTSSNSNANGPPSKLPVSSSVRQMTKLNKRKQDVADLPPQDPAAPSHPRKRNSYAVAAAAAAITVARHTDPRLDHDVDGVVAPEKGTSCGGDVSRSFAKDEEEGAVLLMSLSYGLVNA</sequence>
<dbReference type="GO" id="GO:0043565">
    <property type="term" value="F:sequence-specific DNA binding"/>
    <property type="evidence" value="ECO:0007669"/>
    <property type="project" value="InterPro"/>
</dbReference>
<dbReference type="Pfam" id="PF00320">
    <property type="entry name" value="GATA"/>
    <property type="match status" value="1"/>
</dbReference>
<keyword evidence="3" id="KW-0862">Zinc</keyword>
<evidence type="ECO:0000259" key="6">
    <source>
        <dbReference type="PROSITE" id="PS50114"/>
    </source>
</evidence>
<dbReference type="AlphaFoldDB" id="A0A0C9QY08"/>
<evidence type="ECO:0000256" key="4">
    <source>
        <dbReference type="PROSITE-ProRule" id="PRU00094"/>
    </source>
</evidence>
<dbReference type="SMART" id="SM00401">
    <property type="entry name" value="ZnF_GATA"/>
    <property type="match status" value="1"/>
</dbReference>
<keyword evidence="1" id="KW-0479">Metal-binding</keyword>
<evidence type="ECO:0000256" key="5">
    <source>
        <dbReference type="SAM" id="MobiDB-lite"/>
    </source>
</evidence>
<keyword evidence="2 4" id="KW-0863">Zinc-finger</keyword>
<evidence type="ECO:0000256" key="3">
    <source>
        <dbReference type="ARBA" id="ARBA00022833"/>
    </source>
</evidence>
<dbReference type="EMBL" id="GCHU01000023">
    <property type="protein sequence ID" value="JAG89600.1"/>
    <property type="molecule type" value="Transcribed_RNA"/>
</dbReference>
<dbReference type="InterPro" id="IPR000679">
    <property type="entry name" value="Znf_GATA"/>
</dbReference>
<dbReference type="PANTHER" id="PTHR47255:SF4">
    <property type="entry name" value="GATA ZINC FINGER DOMAIN-CONTAINING PROTEIN 12"/>
    <property type="match status" value="1"/>
</dbReference>
<organism evidence="7">
    <name type="scientific">Wollemia nobilis</name>
    <dbReference type="NCBI Taxonomy" id="56998"/>
    <lineage>
        <taxon>Eukaryota</taxon>
        <taxon>Viridiplantae</taxon>
        <taxon>Streptophyta</taxon>
        <taxon>Embryophyta</taxon>
        <taxon>Tracheophyta</taxon>
        <taxon>Spermatophyta</taxon>
        <taxon>Pinopsida</taxon>
        <taxon>Pinidae</taxon>
        <taxon>Conifers II</taxon>
        <taxon>Araucariales</taxon>
        <taxon>Araucariaceae</taxon>
        <taxon>Wollemia</taxon>
    </lineage>
</organism>
<dbReference type="PANTHER" id="PTHR47255">
    <property type="entry name" value="GATA TRANSCRIPTION FACTOR 22-RELATED"/>
    <property type="match status" value="1"/>
</dbReference>
<dbReference type="CDD" id="cd00202">
    <property type="entry name" value="ZnF_GATA"/>
    <property type="match status" value="1"/>
</dbReference>
<dbReference type="PROSITE" id="PS00344">
    <property type="entry name" value="GATA_ZN_FINGER_1"/>
    <property type="match status" value="1"/>
</dbReference>